<evidence type="ECO:0000259" key="11">
    <source>
        <dbReference type="PROSITE" id="PS50853"/>
    </source>
</evidence>
<dbReference type="InterPro" id="IPR003598">
    <property type="entry name" value="Ig_sub2"/>
</dbReference>
<dbReference type="SMART" id="SM00409">
    <property type="entry name" value="IG"/>
    <property type="match status" value="4"/>
</dbReference>
<organism evidence="12 13">
    <name type="scientific">Laodelphax striatellus</name>
    <name type="common">Small brown planthopper</name>
    <name type="synonym">Delphax striatella</name>
    <dbReference type="NCBI Taxonomy" id="195883"/>
    <lineage>
        <taxon>Eukaryota</taxon>
        <taxon>Metazoa</taxon>
        <taxon>Ecdysozoa</taxon>
        <taxon>Arthropoda</taxon>
        <taxon>Hexapoda</taxon>
        <taxon>Insecta</taxon>
        <taxon>Pterygota</taxon>
        <taxon>Neoptera</taxon>
        <taxon>Paraneoptera</taxon>
        <taxon>Hemiptera</taxon>
        <taxon>Auchenorrhyncha</taxon>
        <taxon>Fulgoroidea</taxon>
        <taxon>Delphacidae</taxon>
        <taxon>Criomorphinae</taxon>
        <taxon>Laodelphax</taxon>
    </lineage>
</organism>
<dbReference type="Pfam" id="PF00041">
    <property type="entry name" value="fn3"/>
    <property type="match status" value="3"/>
</dbReference>
<proteinExistence type="inferred from homology"/>
<evidence type="ECO:0000259" key="10">
    <source>
        <dbReference type="PROSITE" id="PS50835"/>
    </source>
</evidence>
<keyword evidence="13" id="KW-1185">Reference proteome</keyword>
<dbReference type="SUPFAM" id="SSF49265">
    <property type="entry name" value="Fibronectin type III"/>
    <property type="match status" value="3"/>
</dbReference>
<evidence type="ECO:0000256" key="9">
    <source>
        <dbReference type="SAM" id="SignalP"/>
    </source>
</evidence>
<dbReference type="PANTHER" id="PTHR44170:SF29">
    <property type="entry name" value="NEOGENIN"/>
    <property type="match status" value="1"/>
</dbReference>
<feature type="compositionally biased region" description="Basic and acidic residues" evidence="7">
    <location>
        <begin position="941"/>
        <end position="953"/>
    </location>
</feature>
<dbReference type="OrthoDB" id="438268at2759"/>
<keyword evidence="6" id="KW-0393">Immunoglobulin domain</keyword>
<dbReference type="PROSITE" id="PS50853">
    <property type="entry name" value="FN3"/>
    <property type="match status" value="3"/>
</dbReference>
<feature type="domain" description="Ig-like" evidence="10">
    <location>
        <begin position="221"/>
        <end position="317"/>
    </location>
</feature>
<feature type="region of interest" description="Disordered" evidence="7">
    <location>
        <begin position="1155"/>
        <end position="1179"/>
    </location>
</feature>
<gene>
    <name evidence="12" type="ORF">LSTR_LSTR005394</name>
</gene>
<feature type="signal peptide" evidence="9">
    <location>
        <begin position="1"/>
        <end position="24"/>
    </location>
</feature>
<reference evidence="12 13" key="1">
    <citation type="journal article" date="2017" name="Gigascience">
        <title>Genome sequence of the small brown planthopper, Laodelphax striatellus.</title>
        <authorList>
            <person name="Zhu J."/>
            <person name="Jiang F."/>
            <person name="Wang X."/>
            <person name="Yang P."/>
            <person name="Bao Y."/>
            <person name="Zhao W."/>
            <person name="Wang W."/>
            <person name="Lu H."/>
            <person name="Wang Q."/>
            <person name="Cui N."/>
            <person name="Li J."/>
            <person name="Chen X."/>
            <person name="Luo L."/>
            <person name="Yu J."/>
            <person name="Kang L."/>
            <person name="Cui F."/>
        </authorList>
    </citation>
    <scope>NUCLEOTIDE SEQUENCE [LARGE SCALE GENOMIC DNA]</scope>
    <source>
        <strain evidence="12">Lst14</strain>
    </source>
</reference>
<accession>A0A482WS28</accession>
<name>A0A482WS28_LAOST</name>
<dbReference type="STRING" id="195883.A0A482WS28"/>
<feature type="domain" description="Ig-like" evidence="10">
    <location>
        <begin position="335"/>
        <end position="419"/>
    </location>
</feature>
<dbReference type="Pfam" id="PF13927">
    <property type="entry name" value="Ig_3"/>
    <property type="match status" value="1"/>
</dbReference>
<evidence type="ECO:0000256" key="6">
    <source>
        <dbReference type="ARBA" id="ARBA00023319"/>
    </source>
</evidence>
<dbReference type="InterPro" id="IPR036116">
    <property type="entry name" value="FN3_sf"/>
</dbReference>
<evidence type="ECO:0000256" key="1">
    <source>
        <dbReference type="ARBA" id="ARBA00009588"/>
    </source>
</evidence>
<feature type="transmembrane region" description="Helical" evidence="8">
    <location>
        <begin position="958"/>
        <end position="981"/>
    </location>
</feature>
<dbReference type="GO" id="GO:0009653">
    <property type="term" value="P:anatomical structure morphogenesis"/>
    <property type="evidence" value="ECO:0007669"/>
    <property type="project" value="UniProtKB-ARBA"/>
</dbReference>
<dbReference type="EMBL" id="QKKF02027185">
    <property type="protein sequence ID" value="RZF35981.1"/>
    <property type="molecule type" value="Genomic_DNA"/>
</dbReference>
<feature type="region of interest" description="Disordered" evidence="7">
    <location>
        <begin position="914"/>
        <end position="953"/>
    </location>
</feature>
<evidence type="ECO:0000313" key="12">
    <source>
        <dbReference type="EMBL" id="RZF35981.1"/>
    </source>
</evidence>
<evidence type="ECO:0000313" key="13">
    <source>
        <dbReference type="Proteomes" id="UP000291343"/>
    </source>
</evidence>
<feature type="domain" description="Fibronectin type-III" evidence="11">
    <location>
        <begin position="524"/>
        <end position="625"/>
    </location>
</feature>
<dbReference type="InParanoid" id="A0A482WS28"/>
<dbReference type="InterPro" id="IPR003599">
    <property type="entry name" value="Ig_sub"/>
</dbReference>
<evidence type="ECO:0000256" key="5">
    <source>
        <dbReference type="ARBA" id="ARBA00023180"/>
    </source>
</evidence>
<feature type="domain" description="Ig-like" evidence="10">
    <location>
        <begin position="29"/>
        <end position="117"/>
    </location>
</feature>
<evidence type="ECO:0000256" key="3">
    <source>
        <dbReference type="ARBA" id="ARBA00022737"/>
    </source>
</evidence>
<keyword evidence="5" id="KW-0325">Glycoprotein</keyword>
<dbReference type="Gene3D" id="2.60.40.10">
    <property type="entry name" value="Immunoglobulins"/>
    <property type="match status" value="9"/>
</dbReference>
<feature type="domain" description="Fibronectin type-III" evidence="11">
    <location>
        <begin position="837"/>
        <end position="931"/>
    </location>
</feature>
<dbReference type="SMART" id="SM00408">
    <property type="entry name" value="IGc2"/>
    <property type="match status" value="4"/>
</dbReference>
<comment type="caution">
    <text evidence="12">The sequence shown here is derived from an EMBL/GenBank/DDBJ whole genome shotgun (WGS) entry which is preliminary data.</text>
</comment>
<keyword evidence="8" id="KW-1133">Transmembrane helix</keyword>
<dbReference type="GO" id="GO:0030154">
    <property type="term" value="P:cell differentiation"/>
    <property type="evidence" value="ECO:0007669"/>
    <property type="project" value="UniProtKB-ARBA"/>
</dbReference>
<protein>
    <submittedName>
        <fullName evidence="12">Uncharacterized protein</fullName>
    </submittedName>
</protein>
<dbReference type="FunFam" id="2.60.40.10:FF:000299">
    <property type="entry name" value="protogenin isoform X2"/>
    <property type="match status" value="1"/>
</dbReference>
<dbReference type="PANTHER" id="PTHR44170">
    <property type="entry name" value="PROTEIN SIDEKICK"/>
    <property type="match status" value="1"/>
</dbReference>
<dbReference type="AlphaFoldDB" id="A0A482WS28"/>
<keyword evidence="4" id="KW-1015">Disulfide bond</keyword>
<dbReference type="Pfam" id="PF07679">
    <property type="entry name" value="I-set"/>
    <property type="match status" value="2"/>
</dbReference>
<evidence type="ECO:0000256" key="2">
    <source>
        <dbReference type="ARBA" id="ARBA00022729"/>
    </source>
</evidence>
<keyword evidence="8" id="KW-0812">Transmembrane</keyword>
<feature type="domain" description="Ig-like" evidence="10">
    <location>
        <begin position="119"/>
        <end position="220"/>
    </location>
</feature>
<dbReference type="FunFam" id="2.60.40.10:FF:000032">
    <property type="entry name" value="palladin isoform X1"/>
    <property type="match status" value="1"/>
</dbReference>
<keyword evidence="8" id="KW-0472">Membrane</keyword>
<dbReference type="Proteomes" id="UP000291343">
    <property type="component" value="Unassembled WGS sequence"/>
</dbReference>
<dbReference type="InterPro" id="IPR013098">
    <property type="entry name" value="Ig_I-set"/>
</dbReference>
<evidence type="ECO:0000256" key="8">
    <source>
        <dbReference type="SAM" id="Phobius"/>
    </source>
</evidence>
<dbReference type="InterPro" id="IPR036179">
    <property type="entry name" value="Ig-like_dom_sf"/>
</dbReference>
<dbReference type="SMART" id="SM00060">
    <property type="entry name" value="FN3"/>
    <property type="match status" value="5"/>
</dbReference>
<keyword evidence="3" id="KW-0677">Repeat</keyword>
<feature type="region of interest" description="Disordered" evidence="7">
    <location>
        <begin position="1087"/>
        <end position="1124"/>
    </location>
</feature>
<feature type="domain" description="Fibronectin type-III" evidence="11">
    <location>
        <begin position="429"/>
        <end position="522"/>
    </location>
</feature>
<feature type="chain" id="PRO_5019772397" evidence="9">
    <location>
        <begin position="25"/>
        <end position="1179"/>
    </location>
</feature>
<dbReference type="InterPro" id="IPR013783">
    <property type="entry name" value="Ig-like_fold"/>
</dbReference>
<keyword evidence="2 9" id="KW-0732">Signal</keyword>
<evidence type="ECO:0000256" key="7">
    <source>
        <dbReference type="SAM" id="MobiDB-lite"/>
    </source>
</evidence>
<dbReference type="InterPro" id="IPR007110">
    <property type="entry name" value="Ig-like_dom"/>
</dbReference>
<dbReference type="GO" id="GO:0098609">
    <property type="term" value="P:cell-cell adhesion"/>
    <property type="evidence" value="ECO:0007669"/>
    <property type="project" value="TreeGrafter"/>
</dbReference>
<dbReference type="InterPro" id="IPR003961">
    <property type="entry name" value="FN3_dom"/>
</dbReference>
<evidence type="ECO:0000256" key="4">
    <source>
        <dbReference type="ARBA" id="ARBA00023157"/>
    </source>
</evidence>
<dbReference type="CDD" id="cd00063">
    <property type="entry name" value="FN3"/>
    <property type="match status" value="3"/>
</dbReference>
<dbReference type="PROSITE" id="PS50835">
    <property type="entry name" value="IG_LIKE"/>
    <property type="match status" value="4"/>
</dbReference>
<comment type="similarity">
    <text evidence="1">Belongs to the immunoglobulin superfamily. DCC family.</text>
</comment>
<sequence>MAARVFLLSVLFTVGLSTFRSSEGLEVGLGFASEPNDAVVSRNRPLLLNCEPSHSTNNTTVHWTFNNDLVIPDTRRTILNNGSLYIKKVLYKKATQGVSDIGVYRCLIRNSYGTLLSRPAHVRLASIGHEFAESPANISVQIGEAARLQCHIESTPLPLITWERNSHPLPQNNRYITLNSGILIIRSVDSSDEGEYRCIGTNEILNKVRRHSAVGQLTVRPRSPITADVEFISPVQPASVKRVMEGSTATLDCVVSGRTTDVTWTYKLPNQTTDFVSEMKRSVNVLTLHNVTQAHEGAYTCTAIPQDMNTAVDDEMADEPPPFTRVVTLEVLSPPLLVKKPKSQVYPTAKTVRIECEAKGNPLPEIVWLKNGQTLRINGRVSARNQSLVISNSVSDDTGIYQCVLNNSVGGAWAAARVFVNVSGDQPMAPTRLHCSAASATQVTVTWHQPPPPPPTNRQVQAYTVHYVPTDGGEEMRTVSLNRSFTVSNLLPFTNYTFYIRAYDTKSASDQSLPVTCLTGEEVPVGAPEVNVVSENPTSLSVSWTPLSSKVARGRVSEYKIQWRRNDHHSTNNVDTVKEHVTHYLITGLQPDTKYEVRVLAATEQGWPSLPEEALPWSLVQTLPVEPDAPLLPMPALQLVVLNATTILVKWSLEPVQQKVDGFHFSYRKQNGELLGPELIEAGKTEHVLADLEPQMWYEVVMSGISSGVEGESAVRSIQTWASLADEASLLPLPAPTHLLAEPISPSAINLTWQAPPHHNISHYTLSYHVVQTALPLHNSSIYFLNRYMLYICRYNYIYNNNIYITICTAIKMHDNDRHSEYSQKLECRTLEDLPGAVYDVQWKLLNTTSVRISWKEPVKVNGVIANYTLAYSPNPNQPLTEWTKTIVPATKLSANLTTLKNNRYTLKIWASSGAGPGPPSPSLEITIPSKLPNGRSKHPPKPDHSTVPKPDPKPDQILGIVIGCVIGASCIIMCTILLVYRHKCTKPGPVCRTGQAAANGSTGGFYLPPSTAFDEMHEMECFTGHLDTKGGFPQDQVNGLKLTLLTNGRIPNGHATRERDHGVRITENPQFNSPIGNLSPGSCDGVSGGGGGGGDCRRVASDEGDSLLSGHQEGDGEEEGDCASLNDTQLTTLDCCQTKAEQAAAMIASAGAADDDDGFHENETHRTHHHLILLGPNG</sequence>
<dbReference type="SUPFAM" id="SSF48726">
    <property type="entry name" value="Immunoglobulin"/>
    <property type="match status" value="4"/>
</dbReference>
<dbReference type="CDD" id="cd00096">
    <property type="entry name" value="Ig"/>
    <property type="match status" value="1"/>
</dbReference>